<feature type="compositionally biased region" description="Polar residues" evidence="1">
    <location>
        <begin position="238"/>
        <end position="247"/>
    </location>
</feature>
<dbReference type="PANTHER" id="PTHR28260:SF1">
    <property type="entry name" value="SPINDLE POLE BODY COMPONENT SPC105"/>
    <property type="match status" value="1"/>
</dbReference>
<evidence type="ECO:0000313" key="2">
    <source>
        <dbReference type="EMBL" id="KIK22266.1"/>
    </source>
</evidence>
<feature type="compositionally biased region" description="Polar residues" evidence="1">
    <location>
        <begin position="358"/>
        <end position="367"/>
    </location>
</feature>
<feature type="region of interest" description="Disordered" evidence="1">
    <location>
        <begin position="1"/>
        <end position="52"/>
    </location>
</feature>
<dbReference type="EMBL" id="KN833741">
    <property type="protein sequence ID" value="KIK22266.1"/>
    <property type="molecule type" value="Genomic_DNA"/>
</dbReference>
<proteinExistence type="predicted"/>
<organism evidence="2 3">
    <name type="scientific">Pisolithus microcarpus 441</name>
    <dbReference type="NCBI Taxonomy" id="765257"/>
    <lineage>
        <taxon>Eukaryota</taxon>
        <taxon>Fungi</taxon>
        <taxon>Dikarya</taxon>
        <taxon>Basidiomycota</taxon>
        <taxon>Agaricomycotina</taxon>
        <taxon>Agaricomycetes</taxon>
        <taxon>Agaricomycetidae</taxon>
        <taxon>Boletales</taxon>
        <taxon>Sclerodermatineae</taxon>
        <taxon>Pisolithaceae</taxon>
        <taxon>Pisolithus</taxon>
    </lineage>
</organism>
<evidence type="ECO:0000256" key="1">
    <source>
        <dbReference type="SAM" id="MobiDB-lite"/>
    </source>
</evidence>
<reference evidence="3" key="2">
    <citation type="submission" date="2015-01" db="EMBL/GenBank/DDBJ databases">
        <title>Evolutionary Origins and Diversification of the Mycorrhizal Mutualists.</title>
        <authorList>
            <consortium name="DOE Joint Genome Institute"/>
            <consortium name="Mycorrhizal Genomics Consortium"/>
            <person name="Kohler A."/>
            <person name="Kuo A."/>
            <person name="Nagy L.G."/>
            <person name="Floudas D."/>
            <person name="Copeland A."/>
            <person name="Barry K.W."/>
            <person name="Cichocki N."/>
            <person name="Veneault-Fourrey C."/>
            <person name="LaButti K."/>
            <person name="Lindquist E.A."/>
            <person name="Lipzen A."/>
            <person name="Lundell T."/>
            <person name="Morin E."/>
            <person name="Murat C."/>
            <person name="Riley R."/>
            <person name="Ohm R."/>
            <person name="Sun H."/>
            <person name="Tunlid A."/>
            <person name="Henrissat B."/>
            <person name="Grigoriev I.V."/>
            <person name="Hibbett D.S."/>
            <person name="Martin F."/>
        </authorList>
    </citation>
    <scope>NUCLEOTIDE SEQUENCE [LARGE SCALE GENOMIC DNA]</scope>
    <source>
        <strain evidence="3">441</strain>
    </source>
</reference>
<name>A0A0C9YZQ5_9AGAM</name>
<dbReference type="GO" id="GO:1990758">
    <property type="term" value="P:mitotic sister chromatid biorientation"/>
    <property type="evidence" value="ECO:0007669"/>
    <property type="project" value="TreeGrafter"/>
</dbReference>
<feature type="compositionally biased region" description="Polar residues" evidence="1">
    <location>
        <begin position="109"/>
        <end position="122"/>
    </location>
</feature>
<accession>A0A0C9YZQ5</accession>
<feature type="region of interest" description="Disordered" evidence="1">
    <location>
        <begin position="308"/>
        <end position="385"/>
    </location>
</feature>
<keyword evidence="3" id="KW-1185">Reference proteome</keyword>
<feature type="compositionally biased region" description="Polar residues" evidence="1">
    <location>
        <begin position="1"/>
        <end position="17"/>
    </location>
</feature>
<protein>
    <submittedName>
        <fullName evidence="2">Uncharacterized protein</fullName>
    </submittedName>
</protein>
<feature type="region of interest" description="Disordered" evidence="1">
    <location>
        <begin position="413"/>
        <end position="467"/>
    </location>
</feature>
<dbReference type="GO" id="GO:0034501">
    <property type="term" value="P:protein localization to kinetochore"/>
    <property type="evidence" value="ECO:0007669"/>
    <property type="project" value="TreeGrafter"/>
</dbReference>
<dbReference type="GO" id="GO:0007094">
    <property type="term" value="P:mitotic spindle assembly checkpoint signaling"/>
    <property type="evidence" value="ECO:0007669"/>
    <property type="project" value="TreeGrafter"/>
</dbReference>
<feature type="compositionally biased region" description="Polar residues" evidence="1">
    <location>
        <begin position="449"/>
        <end position="462"/>
    </location>
</feature>
<dbReference type="Proteomes" id="UP000054018">
    <property type="component" value="Unassembled WGS sequence"/>
</dbReference>
<feature type="compositionally biased region" description="Polar residues" evidence="1">
    <location>
        <begin position="268"/>
        <end position="282"/>
    </location>
</feature>
<dbReference type="GO" id="GO:0000776">
    <property type="term" value="C:kinetochore"/>
    <property type="evidence" value="ECO:0007669"/>
    <property type="project" value="TreeGrafter"/>
</dbReference>
<evidence type="ECO:0000313" key="3">
    <source>
        <dbReference type="Proteomes" id="UP000054018"/>
    </source>
</evidence>
<dbReference type="AlphaFoldDB" id="A0A0C9YZQ5"/>
<sequence length="543" mass="58703">MGVNKVSPNRRNSISVTSHSRAHHGHRRRAHSIAPGDHLSPTARARRSLAPRKSILKAAANTTDDGEDRTQAMDMTSIVRFETDNSRKSLGRRVSFANHAHVRLFEVPEQNTNSTASPQSSPAAEIGGHGGANDENAYPGAAGFRRHSSIRRSIAFSEGGGEESMDMDSDDTGYSPDAFFRASNAQEVVADDMQDFGYEDEEDYGEGADMDVTEAMSHNILRKQSLSLGGPREPLGNLTVSRASLDNQTEDEHGQNKEQSFVEEDSAQSHSLGSVGDTSQPMEFTVPLVRPPEPPSEAWLALRAVTHSGNTPYIPSSDDEENGGDGVVRDMDLSDAVSRLQAARASMGPENPDGGDDQPNSFTSTEDSFGEENSRADDEGNQTINVTQLIRRISLAPSTGDSTMEVTSVYGEQGEASASKIPSPIPATDSLEVPHQTHASAAKPLSPTPAGTESEPQNPETSLQHHKRSALFHALELLRQLDNPLPLLKPTHSCLHLRSLLRISLHPLLAQFLKSDPLLLPRFLMADPAQPRNPQVPGNLPRG</sequence>
<dbReference type="OrthoDB" id="5592879at2759"/>
<feature type="region of interest" description="Disordered" evidence="1">
    <location>
        <begin position="108"/>
        <end position="141"/>
    </location>
</feature>
<dbReference type="STRING" id="765257.A0A0C9YZQ5"/>
<dbReference type="HOGENOM" id="CLU_501632_0_0_1"/>
<dbReference type="InterPro" id="IPR033338">
    <property type="entry name" value="Spc105/Spc7"/>
</dbReference>
<feature type="region of interest" description="Disordered" evidence="1">
    <location>
        <begin position="226"/>
        <end position="295"/>
    </location>
</feature>
<dbReference type="PANTHER" id="PTHR28260">
    <property type="entry name" value="SPINDLE POLE BODY COMPONENT SPC105"/>
    <property type="match status" value="1"/>
</dbReference>
<reference evidence="2 3" key="1">
    <citation type="submission" date="2014-04" db="EMBL/GenBank/DDBJ databases">
        <authorList>
            <consortium name="DOE Joint Genome Institute"/>
            <person name="Kuo A."/>
            <person name="Kohler A."/>
            <person name="Costa M.D."/>
            <person name="Nagy L.G."/>
            <person name="Floudas D."/>
            <person name="Copeland A."/>
            <person name="Barry K.W."/>
            <person name="Cichocki N."/>
            <person name="Veneault-Fourrey C."/>
            <person name="LaButti K."/>
            <person name="Lindquist E.A."/>
            <person name="Lipzen A."/>
            <person name="Lundell T."/>
            <person name="Morin E."/>
            <person name="Murat C."/>
            <person name="Sun H."/>
            <person name="Tunlid A."/>
            <person name="Henrissat B."/>
            <person name="Grigoriev I.V."/>
            <person name="Hibbett D.S."/>
            <person name="Martin F."/>
            <person name="Nordberg H.P."/>
            <person name="Cantor M.N."/>
            <person name="Hua S.X."/>
        </authorList>
    </citation>
    <scope>NUCLEOTIDE SEQUENCE [LARGE SCALE GENOMIC DNA]</scope>
    <source>
        <strain evidence="2 3">441</strain>
    </source>
</reference>
<gene>
    <name evidence="2" type="ORF">PISMIDRAFT_508424</name>
</gene>
<feature type="compositionally biased region" description="Basic residues" evidence="1">
    <location>
        <begin position="20"/>
        <end position="31"/>
    </location>
</feature>